<accession>A0AAN9FKK5</accession>
<reference evidence="1 2" key="1">
    <citation type="submission" date="2024-01" db="EMBL/GenBank/DDBJ databases">
        <title>The genomes of 5 underutilized Papilionoideae crops provide insights into root nodulation and disease resistance.</title>
        <authorList>
            <person name="Yuan L."/>
        </authorList>
    </citation>
    <scope>NUCLEOTIDE SEQUENCE [LARGE SCALE GENOMIC DNA]</scope>
    <source>
        <strain evidence="1">LY-2023</strain>
        <tissue evidence="1">Leaf</tissue>
    </source>
</reference>
<organism evidence="1 2">
    <name type="scientific">Clitoria ternatea</name>
    <name type="common">Butterfly pea</name>
    <dbReference type="NCBI Taxonomy" id="43366"/>
    <lineage>
        <taxon>Eukaryota</taxon>
        <taxon>Viridiplantae</taxon>
        <taxon>Streptophyta</taxon>
        <taxon>Embryophyta</taxon>
        <taxon>Tracheophyta</taxon>
        <taxon>Spermatophyta</taxon>
        <taxon>Magnoliopsida</taxon>
        <taxon>eudicotyledons</taxon>
        <taxon>Gunneridae</taxon>
        <taxon>Pentapetalae</taxon>
        <taxon>rosids</taxon>
        <taxon>fabids</taxon>
        <taxon>Fabales</taxon>
        <taxon>Fabaceae</taxon>
        <taxon>Papilionoideae</taxon>
        <taxon>50 kb inversion clade</taxon>
        <taxon>NPAAA clade</taxon>
        <taxon>indigoferoid/millettioid clade</taxon>
        <taxon>Phaseoleae</taxon>
        <taxon>Clitoria</taxon>
    </lineage>
</organism>
<dbReference type="Proteomes" id="UP001359559">
    <property type="component" value="Unassembled WGS sequence"/>
</dbReference>
<keyword evidence="2" id="KW-1185">Reference proteome</keyword>
<comment type="caution">
    <text evidence="1">The sequence shown here is derived from an EMBL/GenBank/DDBJ whole genome shotgun (WGS) entry which is preliminary data.</text>
</comment>
<evidence type="ECO:0000313" key="2">
    <source>
        <dbReference type="Proteomes" id="UP001359559"/>
    </source>
</evidence>
<sequence length="131" mass="14540">MPFKMNDPMDVVEVRIAMLEISMKTTLLEFRQSRDGKSGLLRWVGLPPRHPEKPACLPFLCQLALATDRRYCEHLLCVRYFERQCLFLCSVLSAPPVGFLCVPAPEGAASASSFPGLAMSVLFFVAVSSCL</sequence>
<dbReference type="EMBL" id="JAYKXN010000006">
    <property type="protein sequence ID" value="KAK7277745.1"/>
    <property type="molecule type" value="Genomic_DNA"/>
</dbReference>
<gene>
    <name evidence="1" type="ORF">RJT34_22760</name>
</gene>
<proteinExistence type="predicted"/>
<evidence type="ECO:0000313" key="1">
    <source>
        <dbReference type="EMBL" id="KAK7277745.1"/>
    </source>
</evidence>
<protein>
    <submittedName>
        <fullName evidence="1">Uncharacterized protein</fullName>
    </submittedName>
</protein>
<dbReference type="AlphaFoldDB" id="A0AAN9FKK5"/>
<name>A0AAN9FKK5_CLITE</name>